<dbReference type="EMBL" id="JAACXV010013886">
    <property type="protein sequence ID" value="KAF7271881.1"/>
    <property type="molecule type" value="Genomic_DNA"/>
</dbReference>
<sequence length="94" mass="10435">MAQEGSKNEKKAFVSRAPHEFPRSRHASTLDVIRTRTLVHPASRTSAYIPTVDAIRPTPGRRSPAYISIDLALSASFRVQRSYSSHRVQCSVVA</sequence>
<comment type="caution">
    <text evidence="2">The sequence shown here is derived from an EMBL/GenBank/DDBJ whole genome shotgun (WGS) entry which is preliminary data.</text>
</comment>
<feature type="region of interest" description="Disordered" evidence="1">
    <location>
        <begin position="1"/>
        <end position="27"/>
    </location>
</feature>
<keyword evidence="3" id="KW-1185">Reference proteome</keyword>
<evidence type="ECO:0000256" key="1">
    <source>
        <dbReference type="SAM" id="MobiDB-lite"/>
    </source>
</evidence>
<evidence type="ECO:0000313" key="3">
    <source>
        <dbReference type="Proteomes" id="UP000625711"/>
    </source>
</evidence>
<protein>
    <submittedName>
        <fullName evidence="2">Uncharacterized protein</fullName>
    </submittedName>
</protein>
<reference evidence="2" key="1">
    <citation type="submission" date="2020-08" db="EMBL/GenBank/DDBJ databases">
        <title>Genome sequencing and assembly of the red palm weevil Rhynchophorus ferrugineus.</title>
        <authorList>
            <person name="Dias G.B."/>
            <person name="Bergman C.M."/>
            <person name="Manee M."/>
        </authorList>
    </citation>
    <scope>NUCLEOTIDE SEQUENCE</scope>
    <source>
        <strain evidence="2">AA-2017</strain>
        <tissue evidence="2">Whole larva</tissue>
    </source>
</reference>
<gene>
    <name evidence="2" type="ORF">GWI33_015300</name>
</gene>
<feature type="compositionally biased region" description="Basic and acidic residues" evidence="1">
    <location>
        <begin position="1"/>
        <end position="23"/>
    </location>
</feature>
<dbReference type="AlphaFoldDB" id="A0A834I3L2"/>
<proteinExistence type="predicted"/>
<evidence type="ECO:0000313" key="2">
    <source>
        <dbReference type="EMBL" id="KAF7271881.1"/>
    </source>
</evidence>
<accession>A0A834I3L2</accession>
<organism evidence="2 3">
    <name type="scientific">Rhynchophorus ferrugineus</name>
    <name type="common">Red palm weevil</name>
    <name type="synonym">Curculio ferrugineus</name>
    <dbReference type="NCBI Taxonomy" id="354439"/>
    <lineage>
        <taxon>Eukaryota</taxon>
        <taxon>Metazoa</taxon>
        <taxon>Ecdysozoa</taxon>
        <taxon>Arthropoda</taxon>
        <taxon>Hexapoda</taxon>
        <taxon>Insecta</taxon>
        <taxon>Pterygota</taxon>
        <taxon>Neoptera</taxon>
        <taxon>Endopterygota</taxon>
        <taxon>Coleoptera</taxon>
        <taxon>Polyphaga</taxon>
        <taxon>Cucujiformia</taxon>
        <taxon>Curculionidae</taxon>
        <taxon>Dryophthorinae</taxon>
        <taxon>Rhynchophorus</taxon>
    </lineage>
</organism>
<name>A0A834I3L2_RHYFE</name>
<dbReference type="Proteomes" id="UP000625711">
    <property type="component" value="Unassembled WGS sequence"/>
</dbReference>